<gene>
    <name evidence="4" type="ORF">N7449_002173</name>
</gene>
<organism evidence="4 5">
    <name type="scientific">Penicillium cf. viridicatum</name>
    <dbReference type="NCBI Taxonomy" id="2972119"/>
    <lineage>
        <taxon>Eukaryota</taxon>
        <taxon>Fungi</taxon>
        <taxon>Dikarya</taxon>
        <taxon>Ascomycota</taxon>
        <taxon>Pezizomycotina</taxon>
        <taxon>Eurotiomycetes</taxon>
        <taxon>Eurotiomycetidae</taxon>
        <taxon>Eurotiales</taxon>
        <taxon>Aspergillaceae</taxon>
        <taxon>Penicillium</taxon>
    </lineage>
</organism>
<dbReference type="InterPro" id="IPR026992">
    <property type="entry name" value="DIOX_N"/>
</dbReference>
<sequence length="315" mass="35645">MNLPIIDLSGYLNPESPEDRERVIAQVRDASRQYGFFQVRGHGVPPSLQHDLIRSMGNLFSLPKEEKLQMSFLKNPCRRGYEAAGMSLREGDPLPDAKECFYIARDDPIIELSGFYGPNLWPNLPTEDFRDPVWKYYEQTSELGKTIWSILLEGLGQPPSLVEKFAHRAIVPMKMIRYPPQSTTLPGQFGIGAHTDFGGVTILFQQTGKDGLEVWHEGKETWIEVPALEDVYVINCGDMIQRWSGGRYKSARHRVINKSQGERLSCATFWHGDINSTNPLNPDDLNSETVGQLLVKRFRNQYSMTKESIAQVGAA</sequence>
<evidence type="ECO:0000256" key="1">
    <source>
        <dbReference type="ARBA" id="ARBA00008056"/>
    </source>
</evidence>
<protein>
    <recommendedName>
        <fullName evidence="3">Fe2OG dioxygenase domain-containing protein</fullName>
    </recommendedName>
</protein>
<dbReference type="InterPro" id="IPR044861">
    <property type="entry name" value="IPNS-like_FE2OG_OXY"/>
</dbReference>
<dbReference type="GO" id="GO:0044283">
    <property type="term" value="P:small molecule biosynthetic process"/>
    <property type="evidence" value="ECO:0007669"/>
    <property type="project" value="UniProtKB-ARBA"/>
</dbReference>
<comment type="similarity">
    <text evidence="1 2">Belongs to the iron/ascorbate-dependent oxidoreductase family.</text>
</comment>
<dbReference type="InterPro" id="IPR050231">
    <property type="entry name" value="Iron_ascorbate_oxido_reductase"/>
</dbReference>
<dbReference type="Pfam" id="PF14226">
    <property type="entry name" value="DIOX_N"/>
    <property type="match status" value="1"/>
</dbReference>
<comment type="caution">
    <text evidence="4">The sequence shown here is derived from an EMBL/GenBank/DDBJ whole genome shotgun (WGS) entry which is preliminary data.</text>
</comment>
<keyword evidence="2" id="KW-0479">Metal-binding</keyword>
<dbReference type="GO" id="GO:0016491">
    <property type="term" value="F:oxidoreductase activity"/>
    <property type="evidence" value="ECO:0007669"/>
    <property type="project" value="UniProtKB-KW"/>
</dbReference>
<dbReference type="InterPro" id="IPR027443">
    <property type="entry name" value="IPNS-like_sf"/>
</dbReference>
<dbReference type="GO" id="GO:0046872">
    <property type="term" value="F:metal ion binding"/>
    <property type="evidence" value="ECO:0007669"/>
    <property type="project" value="UniProtKB-KW"/>
</dbReference>
<dbReference type="InterPro" id="IPR005123">
    <property type="entry name" value="Oxoglu/Fe-dep_dioxygenase_dom"/>
</dbReference>
<dbReference type="Gene3D" id="2.60.120.330">
    <property type="entry name" value="B-lactam Antibiotic, Isopenicillin N Synthase, Chain"/>
    <property type="match status" value="1"/>
</dbReference>
<dbReference type="OrthoDB" id="288590at2759"/>
<reference evidence="4" key="1">
    <citation type="submission" date="2022-11" db="EMBL/GenBank/DDBJ databases">
        <authorList>
            <person name="Petersen C."/>
        </authorList>
    </citation>
    <scope>NUCLEOTIDE SEQUENCE</scope>
    <source>
        <strain evidence="4">IBT 20477</strain>
    </source>
</reference>
<accession>A0A9W9MUI6</accession>
<dbReference type="Proteomes" id="UP001150942">
    <property type="component" value="Unassembled WGS sequence"/>
</dbReference>
<proteinExistence type="inferred from homology"/>
<evidence type="ECO:0000313" key="4">
    <source>
        <dbReference type="EMBL" id="KAJ5207794.1"/>
    </source>
</evidence>
<feature type="domain" description="Fe2OG dioxygenase" evidence="3">
    <location>
        <begin position="168"/>
        <end position="273"/>
    </location>
</feature>
<dbReference type="PANTHER" id="PTHR47990">
    <property type="entry name" value="2-OXOGLUTARATE (2OG) AND FE(II)-DEPENDENT OXYGENASE SUPERFAMILY PROTEIN-RELATED"/>
    <property type="match status" value="1"/>
</dbReference>
<dbReference type="AlphaFoldDB" id="A0A9W9MUI6"/>
<evidence type="ECO:0000256" key="2">
    <source>
        <dbReference type="RuleBase" id="RU003682"/>
    </source>
</evidence>
<keyword evidence="2" id="KW-0560">Oxidoreductase</keyword>
<dbReference type="Pfam" id="PF03171">
    <property type="entry name" value="2OG-FeII_Oxy"/>
    <property type="match status" value="1"/>
</dbReference>
<evidence type="ECO:0000259" key="3">
    <source>
        <dbReference type="PROSITE" id="PS51471"/>
    </source>
</evidence>
<evidence type="ECO:0000313" key="5">
    <source>
        <dbReference type="Proteomes" id="UP001150942"/>
    </source>
</evidence>
<keyword evidence="5" id="KW-1185">Reference proteome</keyword>
<dbReference type="SUPFAM" id="SSF51197">
    <property type="entry name" value="Clavaminate synthase-like"/>
    <property type="match status" value="1"/>
</dbReference>
<reference evidence="4" key="2">
    <citation type="journal article" date="2023" name="IMA Fungus">
        <title>Comparative genomic study of the Penicillium genus elucidates a diverse pangenome and 15 lateral gene transfer events.</title>
        <authorList>
            <person name="Petersen C."/>
            <person name="Sorensen T."/>
            <person name="Nielsen M.R."/>
            <person name="Sondergaard T.E."/>
            <person name="Sorensen J.L."/>
            <person name="Fitzpatrick D.A."/>
            <person name="Frisvad J.C."/>
            <person name="Nielsen K.L."/>
        </authorList>
    </citation>
    <scope>NUCLEOTIDE SEQUENCE</scope>
    <source>
        <strain evidence="4">IBT 20477</strain>
    </source>
</reference>
<dbReference type="PROSITE" id="PS51471">
    <property type="entry name" value="FE2OG_OXY"/>
    <property type="match status" value="1"/>
</dbReference>
<name>A0A9W9MUI6_9EURO</name>
<dbReference type="EMBL" id="JAPQKQ010000002">
    <property type="protein sequence ID" value="KAJ5207794.1"/>
    <property type="molecule type" value="Genomic_DNA"/>
</dbReference>
<keyword evidence="2" id="KW-0408">Iron</keyword>